<keyword evidence="6" id="KW-0560">Oxidoreductase</keyword>
<dbReference type="InterPro" id="IPR036291">
    <property type="entry name" value="NAD(P)-bd_dom_sf"/>
</dbReference>
<dbReference type="InterPro" id="IPR020904">
    <property type="entry name" value="Sc_DH/Rdtase_CS"/>
</dbReference>
<keyword evidence="2" id="KW-0812">Transmembrane</keyword>
<evidence type="ECO:0000256" key="9">
    <source>
        <dbReference type="ARBA" id="ARBA00037929"/>
    </source>
</evidence>
<evidence type="ECO:0000256" key="1">
    <source>
        <dbReference type="ARBA" id="ARBA00004477"/>
    </source>
</evidence>
<evidence type="ECO:0000256" key="3">
    <source>
        <dbReference type="ARBA" id="ARBA00022857"/>
    </source>
</evidence>
<evidence type="ECO:0000256" key="13">
    <source>
        <dbReference type="ARBA" id="ARBA00048906"/>
    </source>
</evidence>
<dbReference type="InterPro" id="IPR002347">
    <property type="entry name" value="SDR_fam"/>
</dbReference>
<dbReference type="PRINTS" id="PR00081">
    <property type="entry name" value="GDHRDH"/>
</dbReference>
<dbReference type="FunFam" id="3.40.50.720:FF:000137">
    <property type="entry name" value="Hydroxysteroid (17-beta) dehydrogenase 3"/>
    <property type="match status" value="1"/>
</dbReference>
<comment type="function">
    <text evidence="8">Catalyzes the second of the four reactions of the long-chain fatty acids elongation cycle. This endoplasmic reticulum-bound enzymatic process, allows the addition of two carbons to the chain of long- and very long-chain fatty acids/VLCFAs per cycle. This enzyme has a 3-ketoacyl-CoA reductase activity, reducing 3-ketoacyl-CoA to 3-hydroxyacyl-CoA, within each cycle of fatty acid elongation. Thereby, it may participate in the production of VLCFAs of different chain lengths that are involved in multiple biological processes as precursors of membrane lipids and lipid mediators. May also catalyze the transformation of estrone (E1) into estradiol (E2) and play a role in estrogen formation.</text>
</comment>
<dbReference type="Gene3D" id="3.40.50.720">
    <property type="entry name" value="NAD(P)-binding Rossmann-like Domain"/>
    <property type="match status" value="1"/>
</dbReference>
<evidence type="ECO:0000256" key="8">
    <source>
        <dbReference type="ARBA" id="ARBA00037337"/>
    </source>
</evidence>
<reference evidence="16" key="1">
    <citation type="submission" date="2009-11" db="EMBL/GenBank/DDBJ databases">
        <authorList>
            <consortium name="US DOE Joint Genome Institute (JGI-PGF)"/>
            <person name="Ottilar R."/>
            <person name="Schmutz J."/>
            <person name="Salamov A."/>
            <person name="Cheng J.F."/>
            <person name="Lucas S."/>
            <person name="Pitluck S."/>
            <person name="Gundlach H."/>
            <person name="Guo Y."/>
            <person name="Haberer G."/>
            <person name="Nasrallah J."/>
            <person name="Mayer K.F.X."/>
            <person name="van de Peer Y."/>
            <person name="Weigel D."/>
            <person name="Grigoriev I.V."/>
        </authorList>
    </citation>
    <scope>NUCLEOTIDE SEQUENCE</scope>
    <source>
        <strain evidence="16">Nigerian</strain>
    </source>
</reference>
<evidence type="ECO:0000256" key="5">
    <source>
        <dbReference type="ARBA" id="ARBA00022989"/>
    </source>
</evidence>
<evidence type="ECO:0000256" key="14">
    <source>
        <dbReference type="ARBA" id="ARBA00049509"/>
    </source>
</evidence>
<dbReference type="AlphaFoldDB" id="A0A803KHH0"/>
<dbReference type="GO" id="GO:0006694">
    <property type="term" value="P:steroid biosynthetic process"/>
    <property type="evidence" value="ECO:0007669"/>
    <property type="project" value="UniProtKB-KW"/>
</dbReference>
<reference evidence="16" key="2">
    <citation type="journal article" date="2010" name="Science">
        <title>The genome of the Western clawed frog Xenopus tropicalis.</title>
        <authorList>
            <person name="Hellsten U."/>
            <person name="Harland R.M."/>
            <person name="Gilchrist M.J."/>
            <person name="Hendrix D."/>
            <person name="Jurka J."/>
            <person name="Kapitonov V."/>
            <person name="Ovcharenko I."/>
            <person name="Putnam N.H."/>
            <person name="Shu S."/>
            <person name="Taher L."/>
            <person name="Blitz I.L."/>
            <person name="Blumberg B."/>
            <person name="Dichmann D.S."/>
            <person name="Dubchak I."/>
            <person name="Amaya E."/>
            <person name="Detter J.C."/>
            <person name="Fletcher R."/>
            <person name="Gerhard D.S."/>
            <person name="Goodstein D."/>
            <person name="Graves T."/>
            <person name="Grigoriev I.V."/>
            <person name="Grimwood J."/>
            <person name="Kawashima T."/>
            <person name="Lindquist E."/>
            <person name="Lucas S.M."/>
            <person name="Mead P.E."/>
            <person name="Mitros T."/>
            <person name="Ogino H."/>
            <person name="Ohta Y."/>
            <person name="Poliakov A.V."/>
            <person name="Pollet N."/>
            <person name="Robert J."/>
            <person name="Salamov A."/>
            <person name="Sater A.K."/>
            <person name="Schmutz J."/>
            <person name="Terry A."/>
            <person name="Vize P.D."/>
            <person name="Warren W.C."/>
            <person name="Wells D."/>
            <person name="Wills A."/>
            <person name="Wilson R.K."/>
            <person name="Zimmerman L.B."/>
            <person name="Zorn A.M."/>
            <person name="Grainger R."/>
            <person name="Grammer T."/>
            <person name="Khokha M.K."/>
            <person name="Richardson P.M."/>
            <person name="Rokhsar D.S."/>
        </authorList>
    </citation>
    <scope>NUCLEOTIDE SEQUENCE [LARGE SCALE GENOMIC DNA]</scope>
    <source>
        <strain evidence="16">Nigerian</strain>
    </source>
</reference>
<evidence type="ECO:0000256" key="15">
    <source>
        <dbReference type="RuleBase" id="RU000363"/>
    </source>
</evidence>
<keyword evidence="5" id="KW-1133">Transmembrane helix</keyword>
<evidence type="ECO:0000256" key="6">
    <source>
        <dbReference type="ARBA" id="ARBA00023002"/>
    </source>
</evidence>
<comment type="similarity">
    <text evidence="15">Belongs to the short-chain dehydrogenases/reductases (SDR) family.</text>
</comment>
<dbReference type="KEGG" id="xtr:100497556"/>
<dbReference type="PRINTS" id="PR00080">
    <property type="entry name" value="SDRFAMILY"/>
</dbReference>
<name>A0A803KHH0_XENTR</name>
<keyword evidence="3" id="KW-0521">NADP</keyword>
<dbReference type="PANTHER" id="PTHR43899">
    <property type="entry name" value="RH59310P"/>
    <property type="match status" value="1"/>
</dbReference>
<dbReference type="GO" id="GO:0141040">
    <property type="term" value="F:very-long-chain 3-oxoacyl-CoA reductase activity"/>
    <property type="evidence" value="ECO:0007669"/>
    <property type="project" value="UniProtKB-EC"/>
</dbReference>
<dbReference type="EC" id="1.1.1.330" evidence="10"/>
<organism evidence="16">
    <name type="scientific">Xenopus tropicalis</name>
    <name type="common">Western clawed frog</name>
    <name type="synonym">Silurana tropicalis</name>
    <dbReference type="NCBI Taxonomy" id="8364"/>
    <lineage>
        <taxon>Eukaryota</taxon>
        <taxon>Metazoa</taxon>
        <taxon>Chordata</taxon>
        <taxon>Craniata</taxon>
        <taxon>Vertebrata</taxon>
        <taxon>Euteleostomi</taxon>
        <taxon>Amphibia</taxon>
        <taxon>Batrachia</taxon>
        <taxon>Anura</taxon>
        <taxon>Pipoidea</taxon>
        <taxon>Pipidae</taxon>
        <taxon>Xenopodinae</taxon>
        <taxon>Xenopus</taxon>
        <taxon>Silurana</taxon>
    </lineage>
</organism>
<evidence type="ECO:0000313" key="16">
    <source>
        <dbReference type="EMBL" id="OCA17915.1"/>
    </source>
</evidence>
<comment type="catalytic activity">
    <reaction evidence="12">
        <text>17beta-estradiol + NAD(+) = estrone + NADH + H(+)</text>
        <dbReference type="Rhea" id="RHEA:24612"/>
        <dbReference type="ChEBI" id="CHEBI:15378"/>
        <dbReference type="ChEBI" id="CHEBI:16469"/>
        <dbReference type="ChEBI" id="CHEBI:17263"/>
        <dbReference type="ChEBI" id="CHEBI:57540"/>
        <dbReference type="ChEBI" id="CHEBI:57945"/>
        <dbReference type="EC" id="1.1.1.62"/>
    </reaction>
</comment>
<evidence type="ECO:0000256" key="12">
    <source>
        <dbReference type="ARBA" id="ARBA00048022"/>
    </source>
</evidence>
<keyword evidence="5" id="KW-0472">Membrane</keyword>
<accession>A0A803KHH0</accession>
<evidence type="ECO:0000256" key="7">
    <source>
        <dbReference type="ARBA" id="ARBA00024072"/>
    </source>
</evidence>
<dbReference type="PROSITE" id="PS00061">
    <property type="entry name" value="ADH_SHORT"/>
    <property type="match status" value="1"/>
</dbReference>
<keyword evidence="4" id="KW-0752">Steroid biosynthesis</keyword>
<dbReference type="EMBL" id="KV460449">
    <property type="protein sequence ID" value="OCA17915.1"/>
    <property type="molecule type" value="Genomic_DNA"/>
</dbReference>
<dbReference type="CDD" id="cd05356">
    <property type="entry name" value="17beta-HSD1_like_SDR_c"/>
    <property type="match status" value="1"/>
</dbReference>
<evidence type="ECO:0000256" key="11">
    <source>
        <dbReference type="ARBA" id="ARBA00041250"/>
    </source>
</evidence>
<dbReference type="OrthoDB" id="5545019at2759"/>
<dbReference type="EC" id="1.1.1.62" evidence="7"/>
<dbReference type="InterPro" id="IPR051019">
    <property type="entry name" value="VLCFA-Steroid_DH"/>
</dbReference>
<evidence type="ECO:0000256" key="2">
    <source>
        <dbReference type="ARBA" id="ARBA00022692"/>
    </source>
</evidence>
<comment type="catalytic activity">
    <reaction evidence="14">
        <text>a very-long-chain (3R)-3-hydroxyacyl-CoA + NADP(+) = a very-long-chain 3-oxoacyl-CoA + NADPH + H(+)</text>
        <dbReference type="Rhea" id="RHEA:48680"/>
        <dbReference type="ChEBI" id="CHEBI:15378"/>
        <dbReference type="ChEBI" id="CHEBI:57783"/>
        <dbReference type="ChEBI" id="CHEBI:58349"/>
        <dbReference type="ChEBI" id="CHEBI:85440"/>
        <dbReference type="ChEBI" id="CHEBI:90725"/>
        <dbReference type="EC" id="1.1.1.330"/>
    </reaction>
</comment>
<proteinExistence type="inferred from homology"/>
<dbReference type="GO" id="GO:0005789">
    <property type="term" value="C:endoplasmic reticulum membrane"/>
    <property type="evidence" value="ECO:0007669"/>
    <property type="project" value="UniProtKB-SubCell"/>
</dbReference>
<reference evidence="16" key="3">
    <citation type="submission" date="2016-05" db="EMBL/GenBank/DDBJ databases">
        <title>WGS assembly of Xenopus tropicalis.</title>
        <authorList>
            <person name="Sessions A."/>
            <person name="Jenkins J."/>
            <person name="Mitros T."/>
            <person name="Lyons J.T."/>
            <person name="Dichmann D.S."/>
            <person name="Robert J."/>
            <person name="Harland R.M."/>
            <person name="Rokhsar D.S."/>
        </authorList>
    </citation>
    <scope>NUCLEOTIDE SEQUENCE</scope>
    <source>
        <strain evidence="16">Nigerian</strain>
    </source>
</reference>
<keyword evidence="4" id="KW-0444">Lipid biosynthesis</keyword>
<sequence>MQVVGAEPKPSRLFSFAPCQYPGIMVSVLEEGCLSRGFALIGLITVGYVAITQGWRILCGFRAHFVSHWWKPNLRQYGTWAVVTGATDGIGKSYAEELARRGFDIVLISRSPEKLQRVAEGIEQKSGRKTKIIQADYTGDVGIYTPIEEGLKGLDIGVLVNNVGMAYSNEPVRFLDVPNVKERLTNVINCNIVSVLQMTRIVLPGMLKKKKGLIINISSEAGSHPFPMVAVYSSTKVFVDYFSRCLHTEYSPQGITVQSVMPLLVSTNMTFGIKSNIFVKTSDSYVYDALNTVGSTTRTNGCLSHALQSYFFHLFISDFTLSSNILAFLGPRALKALMKRTMTKTD</sequence>
<dbReference type="Pfam" id="PF00106">
    <property type="entry name" value="adh_short"/>
    <property type="match status" value="1"/>
</dbReference>
<evidence type="ECO:0000256" key="10">
    <source>
        <dbReference type="ARBA" id="ARBA00039105"/>
    </source>
</evidence>
<dbReference type="GO" id="GO:0004303">
    <property type="term" value="F:estradiol 17-beta-dehydrogenase [NAD(P)+] activity"/>
    <property type="evidence" value="ECO:0007669"/>
    <property type="project" value="UniProtKB-EC"/>
</dbReference>
<comment type="subcellular location">
    <subcellularLocation>
        <location evidence="1">Endoplasmic reticulum membrane</location>
        <topology evidence="1">Multi-pass membrane protein</topology>
    </subcellularLocation>
</comment>
<dbReference type="SUPFAM" id="SSF51735">
    <property type="entry name" value="NAD(P)-binding Rossmann-fold domains"/>
    <property type="match status" value="1"/>
</dbReference>
<comment type="pathway">
    <text evidence="9">Steroid biosynthesis; estrogen biosynthesis.</text>
</comment>
<gene>
    <name evidence="16" type="ORF">XENTR_v90026349mg</name>
</gene>
<evidence type="ECO:0000256" key="4">
    <source>
        <dbReference type="ARBA" id="ARBA00022955"/>
    </source>
</evidence>
<protein>
    <recommendedName>
        <fullName evidence="11">3-ketoacyl-CoA reductase</fullName>
        <ecNumber evidence="10">1.1.1.330</ecNumber>
        <ecNumber evidence="7">1.1.1.62</ecNumber>
    </recommendedName>
</protein>
<comment type="catalytic activity">
    <reaction evidence="13">
        <text>17beta-estradiol + NADP(+) = estrone + NADPH + H(+)</text>
        <dbReference type="Rhea" id="RHEA:24616"/>
        <dbReference type="ChEBI" id="CHEBI:15378"/>
        <dbReference type="ChEBI" id="CHEBI:16469"/>
        <dbReference type="ChEBI" id="CHEBI:17263"/>
        <dbReference type="ChEBI" id="CHEBI:57783"/>
        <dbReference type="ChEBI" id="CHEBI:58349"/>
        <dbReference type="EC" id="1.1.1.62"/>
    </reaction>
</comment>
<keyword evidence="4" id="KW-0443">Lipid metabolism</keyword>
<dbReference type="PANTHER" id="PTHR43899:SF10">
    <property type="entry name" value="20BETA-HYDROXYSTEROID DEHYDROGENASE TYPE 2"/>
    <property type="match status" value="1"/>
</dbReference>